<dbReference type="PANTHER" id="PTHR16515">
    <property type="entry name" value="PR DOMAIN ZINC FINGER PROTEIN"/>
    <property type="match status" value="1"/>
</dbReference>
<feature type="region of interest" description="Disordered" evidence="8">
    <location>
        <begin position="1146"/>
        <end position="1181"/>
    </location>
</feature>
<proteinExistence type="predicted"/>
<evidence type="ECO:0000313" key="10">
    <source>
        <dbReference type="Proteomes" id="UP000694865"/>
    </source>
</evidence>
<dbReference type="SMART" id="SM00355">
    <property type="entry name" value="ZnF_C2H2"/>
    <property type="match status" value="13"/>
</dbReference>
<keyword evidence="6" id="KW-0539">Nucleus</keyword>
<dbReference type="InterPro" id="IPR036236">
    <property type="entry name" value="Znf_C2H2_sf"/>
</dbReference>
<dbReference type="SUPFAM" id="SSF57667">
    <property type="entry name" value="beta-beta-alpha zinc fingers"/>
    <property type="match status" value="2"/>
</dbReference>
<name>A0ABM0MV71_SACKO</name>
<evidence type="ECO:0000256" key="3">
    <source>
        <dbReference type="ARBA" id="ARBA00022737"/>
    </source>
</evidence>
<feature type="domain" description="C2H2-type" evidence="9">
    <location>
        <begin position="1396"/>
        <end position="1424"/>
    </location>
</feature>
<feature type="domain" description="C2H2-type" evidence="9">
    <location>
        <begin position="1430"/>
        <end position="1454"/>
    </location>
</feature>
<feature type="region of interest" description="Disordered" evidence="8">
    <location>
        <begin position="857"/>
        <end position="876"/>
    </location>
</feature>
<keyword evidence="4 7" id="KW-0863">Zinc-finger</keyword>
<feature type="region of interest" description="Disordered" evidence="8">
    <location>
        <begin position="1531"/>
        <end position="1595"/>
    </location>
</feature>
<evidence type="ECO:0000259" key="9">
    <source>
        <dbReference type="PROSITE" id="PS50157"/>
    </source>
</evidence>
<feature type="compositionally biased region" description="Low complexity" evidence="8">
    <location>
        <begin position="1536"/>
        <end position="1590"/>
    </location>
</feature>
<feature type="domain" description="C2H2-type" evidence="9">
    <location>
        <begin position="1340"/>
        <end position="1367"/>
    </location>
</feature>
<feature type="region of interest" description="Disordered" evidence="8">
    <location>
        <begin position="1037"/>
        <end position="1057"/>
    </location>
</feature>
<accession>A0ABM0MV71</accession>
<comment type="subcellular location">
    <subcellularLocation>
        <location evidence="1">Nucleus</location>
    </subcellularLocation>
</comment>
<dbReference type="PANTHER" id="PTHR16515:SF49">
    <property type="entry name" value="GASTRULA ZINC FINGER PROTEIN XLCGF49.1-LIKE-RELATED"/>
    <property type="match status" value="1"/>
</dbReference>
<dbReference type="Pfam" id="PF25561">
    <property type="entry name" value="QRICH1"/>
    <property type="match status" value="1"/>
</dbReference>
<keyword evidence="2" id="KW-0479">Metal-binding</keyword>
<dbReference type="PROSITE" id="PS50157">
    <property type="entry name" value="ZINC_FINGER_C2H2_2"/>
    <property type="match status" value="9"/>
</dbReference>
<keyword evidence="5" id="KW-0862">Zinc</keyword>
<feature type="domain" description="C2H2-type" evidence="9">
    <location>
        <begin position="2069"/>
        <end position="2097"/>
    </location>
</feature>
<evidence type="ECO:0000256" key="8">
    <source>
        <dbReference type="SAM" id="MobiDB-lite"/>
    </source>
</evidence>
<feature type="domain" description="C2H2-type" evidence="9">
    <location>
        <begin position="1368"/>
        <end position="1395"/>
    </location>
</feature>
<dbReference type="InterPro" id="IPR057926">
    <property type="entry name" value="QRICH1_dom"/>
</dbReference>
<feature type="compositionally biased region" description="Polar residues" evidence="8">
    <location>
        <begin position="12"/>
        <end position="28"/>
    </location>
</feature>
<dbReference type="PROSITE" id="PS00028">
    <property type="entry name" value="ZINC_FINGER_C2H2_1"/>
    <property type="match status" value="9"/>
</dbReference>
<sequence>MSRRKQAAPRSIKQSDQQSDGEVPQNVTGGEVPQLTSDGEALNLTTDGKTSRLMTDNERPRLVASQPGTVNEPTSITSFPLIDSNMVFQLTNQMAPPNVQVFSNSQVPQVVAPTGDFEKRRGNTKRSTLYGMRVWNEWRREHNKSNPHLQAPELTSRLTPEEFNLWSCKFVKEVHRRDRSEYPADTLRCICFSICRYLRDECLRSDMNFMDGYNPMFKNFRRAYEERWQELSTREIPPINSLPQFKLSNFTEKHENKLWEKVFALETAQSYSFAVYFYLCKLFDYVAAQDHLDLQVSQFQFDVDADGEFLKINVGKISTRRRKRTHRGGKVYAVPDSSRCVVKLMKRYIELIQRSGEFYRRPLPNGPTGNIRFSMRTVGINRLRGYIREMFNLAGIQLDNQASEDVPANDQSSETAAIPDMSSTGQDDKYDTNCQSPVYSETDEELDDSAPSTSAIKIKQEPEDVEDEDEEYKWVIAEEDENDSDNEHDSMDDSSMLISCEQSVDKDGRPTCKYCNRSFMSIGGLKIHLHRCTEDNASIDKEILSTDPRVQCWKCNAMFSTRSSMKRHEKKCGTLYKRTQMLRVPDMTSCMYCKKEILSRSLMKHLSRCKMVTESQLQSQHRRVILPKTAESVPTSIEPVSNTVTSMSSPPPVTVSTMSSPSIVMPVSQPQIQYVMAPIGTGGGNTAVNSTAPIFVLANIPPNMMTGQAGSLLPASMIQPMFAGLQNQTTHANIAPTQTVFTNAAAPVVTATPSEITSVTVTAVSAASTMTSTGSAAAGIKPLKVLAPLMPAKPGMPAQLPSTITPASTSYAVISPRPSPVIQQKSPGAQIQAKSLGMTQHTKPVVQVVSTPSPMQAVPQQLSIQPKPTSYTPPLRTRLSPAVQTMSHVSPIQPKPNQAIQTMSHTSHIQPKPSPSFQPMSHVSPIQPKPSPSLQTMSHVSPIQPKPSQSLQTMPHVSPIQPRISPALQSVPHMSPIQPKPSPAIQTMSHLAAIQPKRVIQVSPIQPIQAVQQFTQHQNQALPVPDSKTCAVELPADDPQTSSYKPEIPADNSDHLEAPMKSGSDFDTAKIDDSVASGLHRIPGKITIPRLTRPIGGRTMHPHLQKQVIKKRKLPMVLSKSVAGEKIQRVDVSELLGVRQVNMKFGDSSESASEFDPASEEKEMASPKVASPTEEAMPRDGSHDLVQEQIVKIKQEPCSPAGECDEDMSEMECSDKDVFVGVRIKQETSETTDSREFEEERNTVHSSSESTPVLTSLLLQADTSEPVPVQIEPSSNLMHCVPLGFNNPPDPPMSLPQHSEAVELPAIPASGSEGELLKTKDGLDVSIVTRQPIYRADGYLECEECGRLFNCTRNYNRHYPSHLQDKRFKCEICDKTFHLSYHLKEHMNKHFDLRPYKCHLCGKAYNHSGTLSGHLKVAHRNENIPLREVMKCKLCSKVFAYEGTYYKHLEERHSVLMQKTSPPTPSSWQRVKTIPVKVFSKKSSTNVAETMRKRVSRKRRSKRLAAKQAQGLELKIANTFSLQPFIEEERQRRKQMQITQQQHSLQQQQPSEQQQQQPSEQQQSLEQQQSSEQQQSQMQQQSLQQRPSPLIEKQSPQQNEAVLNYAQIAAKTSSSSHQSSALSKYRSILPRPLLGKPVIVTLPATATSLPVEPGTYSSSGESTGIQQQSATTLCRESYYQMLEAGKLPAYQKRDHQCKYCEKSFDNKLHLTFHMTKEHQERSTVAQEQLHSMPSTSVITIPASMSIVTKYKCILCLHYFLDLPTLTRHITGYHRCSNPYLFFQEEVREEADATSNSKTVHSVTSSDDSIPDLVSGDETNAGVESVSVHNASVPETGTPDIETVEKKTTEVIPSSQADASKIKKSSCIMCLVSSHRTIGDDYSCQIAIQQCPACNESFVCRVKNELRIAVNAGSILHQCPTCWTKFKYFAKNNKCKKCDEKVNPKRYVVVDGLIRAEDSEEEGESGLESDVIGIESLPFICQLCNCHFYQKINTSHVLCCICNEVNERSQFVQHMNVHKHGNSNTKLNTGTAQECKLCLRSVSDLETHLRTSHRGIKDIKDEIQKQNMGYHCKKCEKVYDNKHSLKRHYKLQHCGAIRCYKCDKCSKSFQTPSHLVSHIQSIHLKIRQFQCSWCQKKFTHSGSLSAHKRYHCPVFKHKIVLRGKKKQ</sequence>
<feature type="region of interest" description="Disordered" evidence="8">
    <location>
        <begin position="1"/>
        <end position="52"/>
    </location>
</feature>
<feature type="compositionally biased region" description="Basic and acidic residues" evidence="8">
    <location>
        <begin position="1227"/>
        <end position="1243"/>
    </location>
</feature>
<evidence type="ECO:0000256" key="6">
    <source>
        <dbReference type="ARBA" id="ARBA00023242"/>
    </source>
</evidence>
<feature type="compositionally biased region" description="Polar residues" evidence="8">
    <location>
        <begin position="883"/>
        <end position="921"/>
    </location>
</feature>
<dbReference type="Proteomes" id="UP000694865">
    <property type="component" value="Unplaced"/>
</dbReference>
<evidence type="ECO:0000256" key="4">
    <source>
        <dbReference type="ARBA" id="ARBA00022771"/>
    </source>
</evidence>
<dbReference type="Pfam" id="PF00096">
    <property type="entry name" value="zf-C2H2"/>
    <property type="match status" value="4"/>
</dbReference>
<feature type="compositionally biased region" description="Polar residues" evidence="8">
    <location>
        <begin position="932"/>
        <end position="955"/>
    </location>
</feature>
<keyword evidence="3" id="KW-0677">Repeat</keyword>
<organism evidence="10 11">
    <name type="scientific">Saccoglossus kowalevskii</name>
    <name type="common">Acorn worm</name>
    <dbReference type="NCBI Taxonomy" id="10224"/>
    <lineage>
        <taxon>Eukaryota</taxon>
        <taxon>Metazoa</taxon>
        <taxon>Hemichordata</taxon>
        <taxon>Enteropneusta</taxon>
        <taxon>Harrimaniidae</taxon>
        <taxon>Saccoglossus</taxon>
    </lineage>
</organism>
<feature type="compositionally biased region" description="Polar residues" evidence="8">
    <location>
        <begin position="402"/>
        <end position="425"/>
    </location>
</feature>
<evidence type="ECO:0000256" key="7">
    <source>
        <dbReference type="PROSITE-ProRule" id="PRU00042"/>
    </source>
</evidence>
<dbReference type="InterPro" id="IPR050331">
    <property type="entry name" value="Zinc_finger"/>
</dbReference>
<feature type="region of interest" description="Disordered" evidence="8">
    <location>
        <begin position="402"/>
        <end position="469"/>
    </location>
</feature>
<feature type="domain" description="C2H2-type" evidence="9">
    <location>
        <begin position="1695"/>
        <end position="1723"/>
    </location>
</feature>
<dbReference type="RefSeq" id="XP_006823912.1">
    <property type="nucleotide sequence ID" value="XM_006823849.1"/>
</dbReference>
<dbReference type="Gene3D" id="3.30.160.60">
    <property type="entry name" value="Classic Zinc Finger"/>
    <property type="match status" value="6"/>
</dbReference>
<dbReference type="GeneID" id="102801622"/>
<evidence type="ECO:0000313" key="11">
    <source>
        <dbReference type="RefSeq" id="XP_006823912.1"/>
    </source>
</evidence>
<evidence type="ECO:0000256" key="2">
    <source>
        <dbReference type="ARBA" id="ARBA00022723"/>
    </source>
</evidence>
<dbReference type="InterPro" id="IPR013087">
    <property type="entry name" value="Znf_C2H2_type"/>
</dbReference>
<evidence type="ECO:0000256" key="5">
    <source>
        <dbReference type="ARBA" id="ARBA00022833"/>
    </source>
</evidence>
<feature type="compositionally biased region" description="Polar residues" evidence="8">
    <location>
        <begin position="857"/>
        <end position="872"/>
    </location>
</feature>
<feature type="domain" description="C2H2-type" evidence="9">
    <location>
        <begin position="2099"/>
        <end position="2127"/>
    </location>
</feature>
<feature type="domain" description="C2H2-type" evidence="9">
    <location>
        <begin position="2128"/>
        <end position="2150"/>
    </location>
</feature>
<feature type="compositionally biased region" description="Polar residues" evidence="8">
    <location>
        <begin position="43"/>
        <end position="52"/>
    </location>
</feature>
<protein>
    <submittedName>
        <fullName evidence="11">Uncharacterized protein LOC102801622</fullName>
    </submittedName>
</protein>
<evidence type="ECO:0000256" key="1">
    <source>
        <dbReference type="ARBA" id="ARBA00004123"/>
    </source>
</evidence>
<reference evidence="11" key="1">
    <citation type="submission" date="2025-08" db="UniProtKB">
        <authorList>
            <consortium name="RefSeq"/>
        </authorList>
    </citation>
    <scope>IDENTIFICATION</scope>
    <source>
        <tissue evidence="11">Testes</tissue>
    </source>
</reference>
<feature type="region of interest" description="Disordered" evidence="8">
    <location>
        <begin position="883"/>
        <end position="957"/>
    </location>
</feature>
<feature type="domain" description="C2H2-type" evidence="9">
    <location>
        <begin position="1750"/>
        <end position="1778"/>
    </location>
</feature>
<keyword evidence="10" id="KW-1185">Reference proteome</keyword>
<gene>
    <name evidence="11" type="primary">LOC102801622</name>
</gene>
<feature type="region of interest" description="Disordered" evidence="8">
    <location>
        <begin position="1227"/>
        <end position="1251"/>
    </location>
</feature>